<name>A0A1G4I711_TRYEQ</name>
<accession>A0A1G4I711</accession>
<dbReference type="EMBL" id="CZPT02000791">
    <property type="protein sequence ID" value="SCU67697.1"/>
    <property type="molecule type" value="Genomic_DNA"/>
</dbReference>
<gene>
    <name evidence="1" type="ORF">TEOVI_000505000</name>
</gene>
<dbReference type="GeneID" id="92378990"/>
<evidence type="ECO:0000313" key="2">
    <source>
        <dbReference type="Proteomes" id="UP000195570"/>
    </source>
</evidence>
<dbReference type="Proteomes" id="UP000195570">
    <property type="component" value="Unassembled WGS sequence"/>
</dbReference>
<dbReference type="RefSeq" id="XP_067078978.1">
    <property type="nucleotide sequence ID" value="XM_067222877.1"/>
</dbReference>
<dbReference type="VEuPathDB" id="TriTrypDB:TEOVI_000505000"/>
<protein>
    <submittedName>
        <fullName evidence="1">Uncharacterized protein</fullName>
    </submittedName>
</protein>
<dbReference type="AlphaFoldDB" id="A0A1G4I711"/>
<sequence length="67" mass="7292">MPALTIACSGATYYGSSVLDIMRHRCKETQPRNEAVESSEEEVGDEVEEVVEDNAGNDENAAEADEE</sequence>
<proteinExistence type="predicted"/>
<organism evidence="1 2">
    <name type="scientific">Trypanosoma equiperdum</name>
    <dbReference type="NCBI Taxonomy" id="5694"/>
    <lineage>
        <taxon>Eukaryota</taxon>
        <taxon>Discoba</taxon>
        <taxon>Euglenozoa</taxon>
        <taxon>Kinetoplastea</taxon>
        <taxon>Metakinetoplastina</taxon>
        <taxon>Trypanosomatida</taxon>
        <taxon>Trypanosomatidae</taxon>
        <taxon>Trypanosoma</taxon>
    </lineage>
</organism>
<reference evidence="1" key="1">
    <citation type="submission" date="2016-09" db="EMBL/GenBank/DDBJ databases">
        <authorList>
            <person name="Hebert L."/>
            <person name="Moumen B."/>
        </authorList>
    </citation>
    <scope>NUCLEOTIDE SEQUENCE [LARGE SCALE GENOMIC DNA]</scope>
    <source>
        <strain evidence="1">OVI</strain>
    </source>
</reference>
<keyword evidence="2" id="KW-1185">Reference proteome</keyword>
<comment type="caution">
    <text evidence="1">The sequence shown here is derived from an EMBL/GenBank/DDBJ whole genome shotgun (WGS) entry which is preliminary data.</text>
</comment>
<evidence type="ECO:0000313" key="1">
    <source>
        <dbReference type="EMBL" id="SCU67697.1"/>
    </source>
</evidence>